<dbReference type="Gene3D" id="3.40.50.1820">
    <property type="entry name" value="alpha/beta hydrolase"/>
    <property type="match status" value="1"/>
</dbReference>
<dbReference type="InterPro" id="IPR022742">
    <property type="entry name" value="Hydrolase_4"/>
</dbReference>
<proteinExistence type="predicted"/>
<dbReference type="RefSeq" id="XP_046062075.1">
    <property type="nucleotide sequence ID" value="XM_046203834.1"/>
</dbReference>
<dbReference type="EMBL" id="JAEUBE010000183">
    <property type="protein sequence ID" value="KAH3667263.1"/>
    <property type="molecule type" value="Genomic_DNA"/>
</dbReference>
<accession>A0A9P8T5Q9</accession>
<dbReference type="SUPFAM" id="SSF53474">
    <property type="entry name" value="alpha/beta-Hydrolases"/>
    <property type="match status" value="1"/>
</dbReference>
<keyword evidence="3" id="KW-1185">Reference proteome</keyword>
<evidence type="ECO:0000313" key="2">
    <source>
        <dbReference type="EMBL" id="KAH3667263.1"/>
    </source>
</evidence>
<dbReference type="AlphaFoldDB" id="A0A9P8T5Q9"/>
<protein>
    <recommendedName>
        <fullName evidence="1">Serine aminopeptidase S33 domain-containing protein</fullName>
    </recommendedName>
</protein>
<evidence type="ECO:0000259" key="1">
    <source>
        <dbReference type="Pfam" id="PF12146"/>
    </source>
</evidence>
<gene>
    <name evidence="2" type="ORF">OGAPHI_002912</name>
</gene>
<organism evidence="2 3">
    <name type="scientific">Ogataea philodendri</name>
    <dbReference type="NCBI Taxonomy" id="1378263"/>
    <lineage>
        <taxon>Eukaryota</taxon>
        <taxon>Fungi</taxon>
        <taxon>Dikarya</taxon>
        <taxon>Ascomycota</taxon>
        <taxon>Saccharomycotina</taxon>
        <taxon>Pichiomycetes</taxon>
        <taxon>Pichiales</taxon>
        <taxon>Pichiaceae</taxon>
        <taxon>Ogataea</taxon>
    </lineage>
</organism>
<dbReference type="Proteomes" id="UP000769157">
    <property type="component" value="Unassembled WGS sequence"/>
</dbReference>
<dbReference type="InterPro" id="IPR051044">
    <property type="entry name" value="MAG_DAG_Lipase"/>
</dbReference>
<dbReference type="GeneID" id="70234879"/>
<name>A0A9P8T5Q9_9ASCO</name>
<evidence type="ECO:0000313" key="3">
    <source>
        <dbReference type="Proteomes" id="UP000769157"/>
    </source>
</evidence>
<dbReference type="PANTHER" id="PTHR11614">
    <property type="entry name" value="PHOSPHOLIPASE-RELATED"/>
    <property type="match status" value="1"/>
</dbReference>
<dbReference type="InterPro" id="IPR029058">
    <property type="entry name" value="AB_hydrolase_fold"/>
</dbReference>
<feature type="domain" description="Serine aminopeptidase S33" evidence="1">
    <location>
        <begin position="48"/>
        <end position="314"/>
    </location>
</feature>
<comment type="caution">
    <text evidence="2">The sequence shown here is derived from an EMBL/GenBank/DDBJ whole genome shotgun (WGS) entry which is preliminary data.</text>
</comment>
<dbReference type="OrthoDB" id="10249433at2759"/>
<dbReference type="Pfam" id="PF12146">
    <property type="entry name" value="Hydrolase_4"/>
    <property type="match status" value="1"/>
</dbReference>
<reference evidence="2" key="2">
    <citation type="submission" date="2021-01" db="EMBL/GenBank/DDBJ databases">
        <authorList>
            <person name="Schikora-Tamarit M.A."/>
        </authorList>
    </citation>
    <scope>NUCLEOTIDE SEQUENCE</scope>
    <source>
        <strain evidence="2">CBS6075</strain>
    </source>
</reference>
<reference evidence="2" key="1">
    <citation type="journal article" date="2021" name="Open Biol.">
        <title>Shared evolutionary footprints suggest mitochondrial oxidative damage underlies multiple complex I losses in fungi.</title>
        <authorList>
            <person name="Schikora-Tamarit M.A."/>
            <person name="Marcet-Houben M."/>
            <person name="Nosek J."/>
            <person name="Gabaldon T."/>
        </authorList>
    </citation>
    <scope>NUCLEOTIDE SEQUENCE</scope>
    <source>
        <strain evidence="2">CBS6075</strain>
    </source>
</reference>
<sequence>MITNVSEYEPVFDIPYVLQARAKQFRVAYNKCEFRCITVEPPLDVKYKGRCLFVHGYRECSELHLRMMDSLALQGYACFVFDQRRNGLSKPLGLFDYTNDHYTFDDLEFFVSFNLAIDADNLCLVGHSMGGAIVLQYMTTGRHRHRVRNVVASSPLLVHRDNNCVWKFLVMLVLSYIPLLNLLTLQKTDVNVVRKQQVQQSRLREEDFRKVATRNRLTNDLSWLPAVNQIRLISKVGTIEEVIHILRRGMGLVDNAEQVGRRFAELDSCKFLICQTLQDPLADIGGVEKFVKGVPEVQLRWYEECKHALFIERQEVFEAVATDVVRFLNS</sequence>